<protein>
    <submittedName>
        <fullName evidence="1 3">Uncharacterized protein</fullName>
    </submittedName>
</protein>
<accession>A0A183V8X0</accession>
<proteinExistence type="predicted"/>
<dbReference type="WBParaSite" id="TCNE_0001719101-mRNA-1">
    <property type="protein sequence ID" value="TCNE_0001719101-mRNA-1"/>
    <property type="gene ID" value="TCNE_0001719101"/>
</dbReference>
<gene>
    <name evidence="1" type="ORF">TCNE_LOCUS17190</name>
</gene>
<evidence type="ECO:0000313" key="1">
    <source>
        <dbReference type="EMBL" id="VDM48511.1"/>
    </source>
</evidence>
<evidence type="ECO:0000313" key="3">
    <source>
        <dbReference type="WBParaSite" id="TCNE_0001719101-mRNA-1"/>
    </source>
</evidence>
<organism evidence="2 3">
    <name type="scientific">Toxocara canis</name>
    <name type="common">Canine roundworm</name>
    <dbReference type="NCBI Taxonomy" id="6265"/>
    <lineage>
        <taxon>Eukaryota</taxon>
        <taxon>Metazoa</taxon>
        <taxon>Ecdysozoa</taxon>
        <taxon>Nematoda</taxon>
        <taxon>Chromadorea</taxon>
        <taxon>Rhabditida</taxon>
        <taxon>Spirurina</taxon>
        <taxon>Ascaridomorpha</taxon>
        <taxon>Ascaridoidea</taxon>
        <taxon>Toxocaridae</taxon>
        <taxon>Toxocara</taxon>
    </lineage>
</organism>
<dbReference type="Proteomes" id="UP000050794">
    <property type="component" value="Unassembled WGS sequence"/>
</dbReference>
<reference evidence="1 2" key="2">
    <citation type="submission" date="2018-11" db="EMBL/GenBank/DDBJ databases">
        <authorList>
            <consortium name="Pathogen Informatics"/>
        </authorList>
    </citation>
    <scope>NUCLEOTIDE SEQUENCE [LARGE SCALE GENOMIC DNA]</scope>
</reference>
<reference evidence="3" key="1">
    <citation type="submission" date="2016-06" db="UniProtKB">
        <authorList>
            <consortium name="WormBaseParasite"/>
        </authorList>
    </citation>
    <scope>IDENTIFICATION</scope>
</reference>
<dbReference type="EMBL" id="UYWY01024226">
    <property type="protein sequence ID" value="VDM48511.1"/>
    <property type="molecule type" value="Genomic_DNA"/>
</dbReference>
<dbReference type="AlphaFoldDB" id="A0A183V8X0"/>
<sequence>MHWNTEGVENVVTQVMKALDSPSVLDLPEDLNTEFFGKAKAPATSGRVHACECAPLRSVLTHQIGHTRDAVRVVLQCGRGGDASCAADVSWQPSVHRTGGQIAVLAHLRELRCLGGSGKHLRTRVFLERTQTQRNDDRRTAKGMLTDTATIREIVGFSKIFPFQDATAIIVNATKSPPFNETAIRPTAPVVAANFQSFNTRRRSLRMSLSFRCSSLS</sequence>
<name>A0A183V8X0_TOXCA</name>
<keyword evidence="2" id="KW-1185">Reference proteome</keyword>
<evidence type="ECO:0000313" key="2">
    <source>
        <dbReference type="Proteomes" id="UP000050794"/>
    </source>
</evidence>